<dbReference type="SFLD" id="SFLDG01063">
    <property type="entry name" value="activating_enzymes__group_1"/>
    <property type="match status" value="1"/>
</dbReference>
<dbReference type="Gene3D" id="3.20.20.70">
    <property type="entry name" value="Aldolase class I"/>
    <property type="match status" value="1"/>
</dbReference>
<sequence>MIDAPVLNVAALTPGTRALGPGLRSVLWVQGCPFRCPGCIAENWIPDRPATTMTPAQAARALAVQPDLQGVTFSGGEPMEQAAGLTEVITSMRRDRDLDLICFTGYRLERLRDRPPNPGVPGLLAAVDVLIDGLYRDDRNDGRGLRGSTNQRVHHLTDRLTGTDYDFTGRARTIELQQAGDDLLMVGVPDPVLASAFRPAHRED</sequence>
<keyword evidence="4" id="KW-0479">Metal-binding</keyword>
<evidence type="ECO:0000256" key="4">
    <source>
        <dbReference type="ARBA" id="ARBA00022723"/>
    </source>
</evidence>
<keyword evidence="5" id="KW-0408">Iron</keyword>
<evidence type="ECO:0000256" key="3">
    <source>
        <dbReference type="ARBA" id="ARBA00022691"/>
    </source>
</evidence>
<comment type="caution">
    <text evidence="7">The sequence shown here is derived from an EMBL/GenBank/DDBJ whole genome shotgun (WGS) entry which is preliminary data.</text>
</comment>
<dbReference type="PANTHER" id="PTHR30352">
    <property type="entry name" value="PYRUVATE FORMATE-LYASE-ACTIVATING ENZYME"/>
    <property type="match status" value="1"/>
</dbReference>
<dbReference type="PANTHER" id="PTHR30352:SF2">
    <property type="entry name" value="ANAEROBIC RIBONUCLEOSIDE-TRIPHOSPHATE REDUCTASE-ACTIVATING PROTEIN"/>
    <property type="match status" value="1"/>
</dbReference>
<dbReference type="RefSeq" id="WP_317795935.1">
    <property type="nucleotide sequence ID" value="NZ_AP028461.1"/>
</dbReference>
<organism evidence="7 8">
    <name type="scientific">Actinoplanes sichuanensis</name>
    <dbReference type="NCBI Taxonomy" id="512349"/>
    <lineage>
        <taxon>Bacteria</taxon>
        <taxon>Bacillati</taxon>
        <taxon>Actinomycetota</taxon>
        <taxon>Actinomycetes</taxon>
        <taxon>Micromonosporales</taxon>
        <taxon>Micromonosporaceae</taxon>
        <taxon>Actinoplanes</taxon>
    </lineage>
</organism>
<dbReference type="InterPro" id="IPR034457">
    <property type="entry name" value="Organic_radical-activating"/>
</dbReference>
<dbReference type="SUPFAM" id="SSF102114">
    <property type="entry name" value="Radical SAM enzymes"/>
    <property type="match status" value="1"/>
</dbReference>
<proteinExistence type="predicted"/>
<dbReference type="InterPro" id="IPR013785">
    <property type="entry name" value="Aldolase_TIM"/>
</dbReference>
<evidence type="ECO:0000256" key="2">
    <source>
        <dbReference type="ARBA" id="ARBA00022485"/>
    </source>
</evidence>
<dbReference type="InterPro" id="IPR007197">
    <property type="entry name" value="rSAM"/>
</dbReference>
<gene>
    <name evidence="7" type="ORF">ACFQ5G_18045</name>
</gene>
<keyword evidence="8" id="KW-1185">Reference proteome</keyword>
<evidence type="ECO:0000256" key="6">
    <source>
        <dbReference type="ARBA" id="ARBA00023014"/>
    </source>
</evidence>
<keyword evidence="6" id="KW-0411">Iron-sulfur</keyword>
<dbReference type="InterPro" id="IPR012837">
    <property type="entry name" value="NrdG"/>
</dbReference>
<dbReference type="Proteomes" id="UP001597183">
    <property type="component" value="Unassembled WGS sequence"/>
</dbReference>
<keyword evidence="3" id="KW-0949">S-adenosyl-L-methionine</keyword>
<dbReference type="SFLD" id="SFLDG01066">
    <property type="entry name" value="organic_radical-activating_enz"/>
    <property type="match status" value="1"/>
</dbReference>
<protein>
    <submittedName>
        <fullName evidence="7">4Fe-4S single cluster domain-containing protein</fullName>
    </submittedName>
</protein>
<accession>A0ABW4A919</accession>
<comment type="cofactor">
    <cofactor evidence="1">
        <name>[4Fe-4S] cluster</name>
        <dbReference type="ChEBI" id="CHEBI:49883"/>
    </cofactor>
</comment>
<dbReference type="Pfam" id="PF13353">
    <property type="entry name" value="Fer4_12"/>
    <property type="match status" value="1"/>
</dbReference>
<dbReference type="InterPro" id="IPR058240">
    <property type="entry name" value="rSAM_sf"/>
</dbReference>
<evidence type="ECO:0000313" key="8">
    <source>
        <dbReference type="Proteomes" id="UP001597183"/>
    </source>
</evidence>
<dbReference type="SFLD" id="SFLDS00029">
    <property type="entry name" value="Radical_SAM"/>
    <property type="match status" value="1"/>
</dbReference>
<evidence type="ECO:0000313" key="7">
    <source>
        <dbReference type="EMBL" id="MFD1367261.1"/>
    </source>
</evidence>
<evidence type="ECO:0000256" key="5">
    <source>
        <dbReference type="ARBA" id="ARBA00023004"/>
    </source>
</evidence>
<keyword evidence="2" id="KW-0004">4Fe-4S</keyword>
<reference evidence="8" key="1">
    <citation type="journal article" date="2019" name="Int. J. Syst. Evol. Microbiol.">
        <title>The Global Catalogue of Microorganisms (GCM) 10K type strain sequencing project: providing services to taxonomists for standard genome sequencing and annotation.</title>
        <authorList>
            <consortium name="The Broad Institute Genomics Platform"/>
            <consortium name="The Broad Institute Genome Sequencing Center for Infectious Disease"/>
            <person name="Wu L."/>
            <person name="Ma J."/>
        </authorList>
    </citation>
    <scope>NUCLEOTIDE SEQUENCE [LARGE SCALE GENOMIC DNA]</scope>
    <source>
        <strain evidence="8">CCM 7526</strain>
    </source>
</reference>
<name>A0ABW4A919_9ACTN</name>
<dbReference type="SFLD" id="SFLDF00299">
    <property type="entry name" value="anaerobic_ribonucleoside-triph"/>
    <property type="match status" value="1"/>
</dbReference>
<dbReference type="EMBL" id="JBHTMK010000023">
    <property type="protein sequence ID" value="MFD1367261.1"/>
    <property type="molecule type" value="Genomic_DNA"/>
</dbReference>
<evidence type="ECO:0000256" key="1">
    <source>
        <dbReference type="ARBA" id="ARBA00001966"/>
    </source>
</evidence>